<dbReference type="InterPro" id="IPR024752">
    <property type="entry name" value="Myb/SANT-like_dom"/>
</dbReference>
<feature type="domain" description="Myb/SANT-like" evidence="2">
    <location>
        <begin position="108"/>
        <end position="202"/>
    </location>
</feature>
<dbReference type="Pfam" id="PF12776">
    <property type="entry name" value="Myb_DNA-bind_3"/>
    <property type="match status" value="1"/>
</dbReference>
<evidence type="ECO:0000259" key="2">
    <source>
        <dbReference type="Pfam" id="PF12776"/>
    </source>
</evidence>
<comment type="caution">
    <text evidence="3">The sequence shown here is derived from an EMBL/GenBank/DDBJ whole genome shotgun (WGS) entry which is preliminary data.</text>
</comment>
<dbReference type="PANTHER" id="PTHR46929">
    <property type="entry name" value="EXPRESSED PROTEIN"/>
    <property type="match status" value="1"/>
</dbReference>
<feature type="region of interest" description="Disordered" evidence="1">
    <location>
        <begin position="253"/>
        <end position="295"/>
    </location>
</feature>
<feature type="region of interest" description="Disordered" evidence="1">
    <location>
        <begin position="76"/>
        <end position="98"/>
    </location>
</feature>
<name>A0ABD1RXK1_9LAMI</name>
<protein>
    <submittedName>
        <fullName evidence="3">Myb DNA-bind 3 domain-containing protein</fullName>
    </submittedName>
</protein>
<keyword evidence="4" id="KW-1185">Reference proteome</keyword>
<evidence type="ECO:0000313" key="3">
    <source>
        <dbReference type="EMBL" id="KAL2493175.1"/>
    </source>
</evidence>
<reference evidence="4" key="1">
    <citation type="submission" date="2024-07" db="EMBL/GenBank/DDBJ databases">
        <title>Two chromosome-level genome assemblies of Korean endemic species Abeliophyllum distichum and Forsythia ovata (Oleaceae).</title>
        <authorList>
            <person name="Jang H."/>
        </authorList>
    </citation>
    <scope>NUCLEOTIDE SEQUENCE [LARGE SCALE GENOMIC DNA]</scope>
</reference>
<organism evidence="3 4">
    <name type="scientific">Abeliophyllum distichum</name>
    <dbReference type="NCBI Taxonomy" id="126358"/>
    <lineage>
        <taxon>Eukaryota</taxon>
        <taxon>Viridiplantae</taxon>
        <taxon>Streptophyta</taxon>
        <taxon>Embryophyta</taxon>
        <taxon>Tracheophyta</taxon>
        <taxon>Spermatophyta</taxon>
        <taxon>Magnoliopsida</taxon>
        <taxon>eudicotyledons</taxon>
        <taxon>Gunneridae</taxon>
        <taxon>Pentapetalae</taxon>
        <taxon>asterids</taxon>
        <taxon>lamiids</taxon>
        <taxon>Lamiales</taxon>
        <taxon>Oleaceae</taxon>
        <taxon>Forsythieae</taxon>
        <taxon>Abeliophyllum</taxon>
    </lineage>
</organism>
<dbReference type="Proteomes" id="UP001604336">
    <property type="component" value="Unassembled WGS sequence"/>
</dbReference>
<evidence type="ECO:0000313" key="4">
    <source>
        <dbReference type="Proteomes" id="UP001604336"/>
    </source>
</evidence>
<feature type="region of interest" description="Disordered" evidence="1">
    <location>
        <begin position="1"/>
        <end position="26"/>
    </location>
</feature>
<dbReference type="AlphaFoldDB" id="A0ABD1RXK1"/>
<gene>
    <name evidence="3" type="ORF">Adt_28803</name>
</gene>
<accession>A0ABD1RXK1</accession>
<sequence length="386" mass="42814">MGGGEEIPRGAGRGGEGRAAPAPTRPVAIPIATEDAVGAIDGTHIAANVPIEDQARYRNTKQIYLMAHQRNNTAAPFQVPRPTTATNMDDNDTNRTQVDPSTKIRQVRWNDDMDGFMIIALVNEVLAGHKRSDNGFTSFQILKAIESVKHGCGIVVSEKNVRARLKTLKRKYAEVSQLLSISGFGWDAETGRITADSLAWDDLVKGKPDFGKWRTKLCRRYDDMVCIFENDTTPGDRAVSGFDNFSPMQVDESVNEFDTPTEDTDLSPTPSRKRHAEEGTTTARSKRTKHHDDDSHRSLALIAESSKKIADAIHMQATMDTLNHVNWQLVTEKLEAMNLDLVDIMKVMKAFRSDGDLAKLFMSLTNTTIMRALVFEQLGCDPPPFP</sequence>
<dbReference type="PANTHER" id="PTHR46929:SF3">
    <property type="entry name" value="MYB_SANT-LIKE DOMAIN-CONTAINING PROTEIN"/>
    <property type="match status" value="1"/>
</dbReference>
<dbReference type="EMBL" id="JBFOLK010000008">
    <property type="protein sequence ID" value="KAL2493175.1"/>
    <property type="molecule type" value="Genomic_DNA"/>
</dbReference>
<proteinExistence type="predicted"/>
<evidence type="ECO:0000256" key="1">
    <source>
        <dbReference type="SAM" id="MobiDB-lite"/>
    </source>
</evidence>
<feature type="compositionally biased region" description="Acidic residues" evidence="1">
    <location>
        <begin position="253"/>
        <end position="265"/>
    </location>
</feature>